<name>R0F8K5_9BRAS</name>
<sequence length="373" mass="43330">MSYPAMNKDIILEILSYCPVSAIEKFRFLNKDYYKLISESSFINLNLRRTKSVFGVFLQYQGYHSAFYSSYVLTSENIHRRSNLSLDFLPLEKVKIEACDPSHGILLCVDSKRYGRNPYMVCKPTTKQFQTIPNPETGCSRTIITGLMVIRANPLRYKIVKLSQEMKIENDNCYTLLCEVFDSDLFAWKRLEDDVKLPKGEFLRISSVPISANGFLHWLTTSNKNVFRFCMKTSTWSLLPLPNDDLAKGSPLILAKYEGKLCIMLWKAKSGESLKGFWMLHSSFGKTWVNVKEEKSIVEEDKLVRPVWLLPRTNVAMMCGFDWVGLYDMETKRMKSERYKISLPSTFGFDSSFNYFPFYSDYEKLNLNEVLMQ</sequence>
<dbReference type="AlphaFoldDB" id="R0F8K5"/>
<protein>
    <recommendedName>
        <fullName evidence="1">F-box associated beta-propeller type 3 domain-containing protein</fullName>
    </recommendedName>
</protein>
<dbReference type="KEGG" id="crb:17880177"/>
<dbReference type="InterPro" id="IPR017451">
    <property type="entry name" value="F-box-assoc_interact_dom"/>
</dbReference>
<dbReference type="EMBL" id="KB870811">
    <property type="protein sequence ID" value="EOA17956.1"/>
    <property type="molecule type" value="Genomic_DNA"/>
</dbReference>
<evidence type="ECO:0000313" key="2">
    <source>
        <dbReference type="EMBL" id="EOA17956.1"/>
    </source>
</evidence>
<gene>
    <name evidence="2" type="ORF">CARUB_v10006367mg</name>
</gene>
<accession>R0F8K5</accession>
<dbReference type="Proteomes" id="UP000029121">
    <property type="component" value="Unassembled WGS sequence"/>
</dbReference>
<feature type="domain" description="F-box associated beta-propeller type 3" evidence="1">
    <location>
        <begin position="93"/>
        <end position="290"/>
    </location>
</feature>
<evidence type="ECO:0000259" key="1">
    <source>
        <dbReference type="Pfam" id="PF08268"/>
    </source>
</evidence>
<dbReference type="NCBIfam" id="TIGR01640">
    <property type="entry name" value="F_box_assoc_1"/>
    <property type="match status" value="1"/>
</dbReference>
<proteinExistence type="predicted"/>
<evidence type="ECO:0000313" key="3">
    <source>
        <dbReference type="Proteomes" id="UP000029121"/>
    </source>
</evidence>
<reference evidence="3" key="1">
    <citation type="journal article" date="2013" name="Nat. Genet.">
        <title>The Capsella rubella genome and the genomic consequences of rapid mating system evolution.</title>
        <authorList>
            <person name="Slotte T."/>
            <person name="Hazzouri K.M."/>
            <person name="Agren J.A."/>
            <person name="Koenig D."/>
            <person name="Maumus F."/>
            <person name="Guo Y.L."/>
            <person name="Steige K."/>
            <person name="Platts A.E."/>
            <person name="Escobar J.S."/>
            <person name="Newman L.K."/>
            <person name="Wang W."/>
            <person name="Mandakova T."/>
            <person name="Vello E."/>
            <person name="Smith L.M."/>
            <person name="Henz S.R."/>
            <person name="Steffen J."/>
            <person name="Takuno S."/>
            <person name="Brandvain Y."/>
            <person name="Coop G."/>
            <person name="Andolfatto P."/>
            <person name="Hu T.T."/>
            <person name="Blanchette M."/>
            <person name="Clark R.M."/>
            <person name="Quesneville H."/>
            <person name="Nordborg M."/>
            <person name="Gaut B.S."/>
            <person name="Lysak M.A."/>
            <person name="Jenkins J."/>
            <person name="Grimwood J."/>
            <person name="Chapman J."/>
            <person name="Prochnik S."/>
            <person name="Shu S."/>
            <person name="Rokhsar D."/>
            <person name="Schmutz J."/>
            <person name="Weigel D."/>
            <person name="Wright S.I."/>
        </authorList>
    </citation>
    <scope>NUCLEOTIDE SEQUENCE [LARGE SCALE GENOMIC DNA]</scope>
    <source>
        <strain evidence="3">cv. Monte Gargano</strain>
    </source>
</reference>
<dbReference type="InterPro" id="IPR050796">
    <property type="entry name" value="SCF_F-box_component"/>
</dbReference>
<organism evidence="2 3">
    <name type="scientific">Capsella rubella</name>
    <dbReference type="NCBI Taxonomy" id="81985"/>
    <lineage>
        <taxon>Eukaryota</taxon>
        <taxon>Viridiplantae</taxon>
        <taxon>Streptophyta</taxon>
        <taxon>Embryophyta</taxon>
        <taxon>Tracheophyta</taxon>
        <taxon>Spermatophyta</taxon>
        <taxon>Magnoliopsida</taxon>
        <taxon>eudicotyledons</taxon>
        <taxon>Gunneridae</taxon>
        <taxon>Pentapetalae</taxon>
        <taxon>rosids</taxon>
        <taxon>malvids</taxon>
        <taxon>Brassicales</taxon>
        <taxon>Brassicaceae</taxon>
        <taxon>Camelineae</taxon>
        <taxon>Capsella</taxon>
    </lineage>
</organism>
<dbReference type="Pfam" id="PF08268">
    <property type="entry name" value="FBA_3"/>
    <property type="match status" value="1"/>
</dbReference>
<dbReference type="PANTHER" id="PTHR31672">
    <property type="entry name" value="BNACNNG10540D PROTEIN"/>
    <property type="match status" value="1"/>
</dbReference>
<dbReference type="InterPro" id="IPR013187">
    <property type="entry name" value="F-box-assoc_dom_typ3"/>
</dbReference>
<dbReference type="eggNOG" id="ENOG502RZ3N">
    <property type="taxonomic scope" value="Eukaryota"/>
</dbReference>
<dbReference type="OrthoDB" id="1845982at2759"/>
<dbReference type="STRING" id="81985.R0F8K5"/>
<keyword evidence="3" id="KW-1185">Reference proteome</keyword>